<dbReference type="SUPFAM" id="SSF50998">
    <property type="entry name" value="Quinoprotein alcohol dehydrogenase-like"/>
    <property type="match status" value="1"/>
</dbReference>
<accession>A0AA46YPR0</accession>
<dbReference type="InterPro" id="IPR039535">
    <property type="entry name" value="ASST-like"/>
</dbReference>
<organism evidence="3 4">
    <name type="scientific">Solicola gregarius</name>
    <dbReference type="NCBI Taxonomy" id="2908642"/>
    <lineage>
        <taxon>Bacteria</taxon>
        <taxon>Bacillati</taxon>
        <taxon>Actinomycetota</taxon>
        <taxon>Actinomycetes</taxon>
        <taxon>Propionibacteriales</taxon>
        <taxon>Nocardioidaceae</taxon>
        <taxon>Solicola</taxon>
    </lineage>
</organism>
<name>A0AA46YPR0_9ACTN</name>
<dbReference type="AlphaFoldDB" id="A0AA46YPR0"/>
<reference evidence="3" key="1">
    <citation type="submission" date="2022-01" db="EMBL/GenBank/DDBJ databases">
        <title>Nocardioidaceae gen. sp. A5X3R13.</title>
        <authorList>
            <person name="Lopez Marin M.A."/>
            <person name="Uhlik O."/>
        </authorList>
    </citation>
    <scope>NUCLEOTIDE SEQUENCE</scope>
    <source>
        <strain evidence="3">A5X3R13</strain>
    </source>
</reference>
<evidence type="ECO:0000313" key="4">
    <source>
        <dbReference type="Proteomes" id="UP001164390"/>
    </source>
</evidence>
<dbReference type="RefSeq" id="WP_271636835.1">
    <property type="nucleotide sequence ID" value="NZ_CP094970.1"/>
</dbReference>
<keyword evidence="4" id="KW-1185">Reference proteome</keyword>
<gene>
    <name evidence="3" type="ORF">L0C25_14280</name>
</gene>
<dbReference type="InterPro" id="IPR053143">
    <property type="entry name" value="Arylsulfate_ST"/>
</dbReference>
<sequence>MGDMTRLGAAVAAVLVTIAACAPQSDSTAGEPTEDPAASEEAADVQEFVGRPDLPAPMIDVTGDTSKAAPGLVFLAPKGADDPMHGPTIVDSDGDPVWINPVGDRWTYDFRMQHYQGKPVLTWWQGKHLAGGYGRGEYVLMDTSYNEIATVTTPGLGADFHNMTLTSHGTALMTSFPIVRRDLRDIGGPKNGYVANCVVQEVDVKTGKVRFRWNMLDHVPLTETIEDPEHNPEEPGTKQAPLDPYHVNSVNEDGKDGLLVSARNTSALYRIDESTGKVDWTLGGSGSDFEMTGNSEFAYQHDAQRQPDGTITLFDNEAWPQVGDESRGLRLALDEKHHTARVVEEYLPPDDRLSSSQGNMQVLPGGHVVIGWGSEEYYSEYTHGGKLLYDAAVDGQSYRVHRSQWHATPTEPPKVVYEDGTAYASWNGATEVASWRFVAGSDKASARVVATVPRDGFETSVDMPDRPYVAAQALDAKGKVLATAEPGLWP</sequence>
<dbReference type="PANTHER" id="PTHR35340:SF5">
    <property type="entry name" value="ASST-DOMAIN-CONTAINING PROTEIN"/>
    <property type="match status" value="1"/>
</dbReference>
<evidence type="ECO:0000256" key="2">
    <source>
        <dbReference type="SAM" id="SignalP"/>
    </source>
</evidence>
<dbReference type="Proteomes" id="UP001164390">
    <property type="component" value="Chromosome"/>
</dbReference>
<feature type="chain" id="PRO_5041385628" evidence="2">
    <location>
        <begin position="23"/>
        <end position="490"/>
    </location>
</feature>
<evidence type="ECO:0000256" key="1">
    <source>
        <dbReference type="SAM" id="MobiDB-lite"/>
    </source>
</evidence>
<dbReference type="PROSITE" id="PS51257">
    <property type="entry name" value="PROKAR_LIPOPROTEIN"/>
    <property type="match status" value="1"/>
</dbReference>
<dbReference type="PANTHER" id="PTHR35340">
    <property type="entry name" value="PQQ ENZYME REPEAT PROTEIN-RELATED"/>
    <property type="match status" value="1"/>
</dbReference>
<dbReference type="EMBL" id="CP094970">
    <property type="protein sequence ID" value="UYM07873.1"/>
    <property type="molecule type" value="Genomic_DNA"/>
</dbReference>
<protein>
    <submittedName>
        <fullName evidence="3">Arylsulfotransferase family protein</fullName>
    </submittedName>
</protein>
<feature type="signal peptide" evidence="2">
    <location>
        <begin position="1"/>
        <end position="22"/>
    </location>
</feature>
<dbReference type="KEGG" id="sgrg:L0C25_14280"/>
<feature type="compositionally biased region" description="Basic and acidic residues" evidence="1">
    <location>
        <begin position="227"/>
        <end position="236"/>
    </location>
</feature>
<proteinExistence type="predicted"/>
<evidence type="ECO:0000313" key="3">
    <source>
        <dbReference type="EMBL" id="UYM07873.1"/>
    </source>
</evidence>
<feature type="region of interest" description="Disordered" evidence="1">
    <location>
        <begin position="224"/>
        <end position="243"/>
    </location>
</feature>
<keyword evidence="2" id="KW-0732">Signal</keyword>
<dbReference type="Pfam" id="PF14269">
    <property type="entry name" value="Arylsulfotran_2"/>
    <property type="match status" value="1"/>
</dbReference>
<dbReference type="InterPro" id="IPR011047">
    <property type="entry name" value="Quinoprotein_ADH-like_sf"/>
</dbReference>